<dbReference type="EMBL" id="CP075584">
    <property type="protein sequence ID" value="WBM79212.1"/>
    <property type="molecule type" value="Genomic_DNA"/>
</dbReference>
<dbReference type="Gene3D" id="1.10.260.40">
    <property type="entry name" value="lambda repressor-like DNA-binding domains"/>
    <property type="match status" value="1"/>
</dbReference>
<dbReference type="PANTHER" id="PTHR30146">
    <property type="entry name" value="LACI-RELATED TRANSCRIPTIONAL REPRESSOR"/>
    <property type="match status" value="1"/>
</dbReference>
<accession>A0ABY7NB52</accession>
<evidence type="ECO:0000313" key="5">
    <source>
        <dbReference type="EMBL" id="WBM79212.1"/>
    </source>
</evidence>
<reference evidence="5 6" key="1">
    <citation type="submission" date="2021-05" db="EMBL/GenBank/DDBJ databases">
        <authorList>
            <person name="Kumar R."/>
            <person name="Kumar A."/>
            <person name="Mukhia S."/>
        </authorList>
    </citation>
    <scope>NUCLEOTIDE SEQUENCE [LARGE SCALE GENOMIC DNA]</scope>
    <source>
        <strain evidence="5 6">ERMR7:08</strain>
    </source>
</reference>
<dbReference type="Pfam" id="PF13377">
    <property type="entry name" value="Peripla_BP_3"/>
    <property type="match status" value="1"/>
</dbReference>
<evidence type="ECO:0000256" key="1">
    <source>
        <dbReference type="ARBA" id="ARBA00023015"/>
    </source>
</evidence>
<dbReference type="Gene3D" id="3.40.50.2300">
    <property type="match status" value="2"/>
</dbReference>
<proteinExistence type="predicted"/>
<dbReference type="InterPro" id="IPR028082">
    <property type="entry name" value="Peripla_BP_I"/>
</dbReference>
<keyword evidence="2" id="KW-0238">DNA-binding</keyword>
<dbReference type="CDD" id="cd06267">
    <property type="entry name" value="PBP1_LacI_sugar_binding-like"/>
    <property type="match status" value="1"/>
</dbReference>
<dbReference type="CDD" id="cd01392">
    <property type="entry name" value="HTH_LacI"/>
    <property type="match status" value="1"/>
</dbReference>
<dbReference type="Proteomes" id="UP001212421">
    <property type="component" value="Chromosome"/>
</dbReference>
<organism evidence="5 6">
    <name type="scientific">Cryobacterium breve</name>
    <dbReference type="NCBI Taxonomy" id="1259258"/>
    <lineage>
        <taxon>Bacteria</taxon>
        <taxon>Bacillati</taxon>
        <taxon>Actinomycetota</taxon>
        <taxon>Actinomycetes</taxon>
        <taxon>Micrococcales</taxon>
        <taxon>Microbacteriaceae</taxon>
        <taxon>Cryobacterium</taxon>
    </lineage>
</organism>
<dbReference type="SUPFAM" id="SSF53822">
    <property type="entry name" value="Periplasmic binding protein-like I"/>
    <property type="match status" value="1"/>
</dbReference>
<dbReference type="RefSeq" id="WP_281533736.1">
    <property type="nucleotide sequence ID" value="NZ_CP075584.1"/>
</dbReference>
<evidence type="ECO:0000313" key="6">
    <source>
        <dbReference type="Proteomes" id="UP001212421"/>
    </source>
</evidence>
<name>A0ABY7NB52_9MICO</name>
<dbReference type="SUPFAM" id="SSF47413">
    <property type="entry name" value="lambda repressor-like DNA-binding domains"/>
    <property type="match status" value="1"/>
</dbReference>
<keyword evidence="6" id="KW-1185">Reference proteome</keyword>
<protein>
    <submittedName>
        <fullName evidence="5">LacI family transcriptional regulator</fullName>
    </submittedName>
</protein>
<dbReference type="PROSITE" id="PS50932">
    <property type="entry name" value="HTH_LACI_2"/>
    <property type="match status" value="1"/>
</dbReference>
<keyword evidence="1" id="KW-0805">Transcription regulation</keyword>
<sequence>MKAATVYDVAAHAGVSIATVSRVLRRPDDVRASTRQRVLASVLALGYVPSASARGLAARRTGVLGLYFSSVDDEDEQSEAIFVQDTSVEIVVDVPDSREVRPPNLYFDEVLRGSEREAWRHGFALMVGVGRDANPADMVNDIAGRVDGMAVLAGSVPDDILDHVSRRIPVVLIAGPRRGDHHDHVSVSNLEGMRALTTHLLSRHGLTDLVYVGGPADSPDDAERYQGFVEAVEAAGLDPAALPVLRGEFSRVRARGVAETMLATGRVPRALVCGNDQMALGMLDVLIPAGVRVPEDVIVTGFDGIEAGRLSRPRLTTVHQPMVELGRAAMRAMLSRIEHPDQPPITARLPVKVLLRESSEGPAHPSPARP</sequence>
<dbReference type="PROSITE" id="PS00356">
    <property type="entry name" value="HTH_LACI_1"/>
    <property type="match status" value="1"/>
</dbReference>
<dbReference type="InterPro" id="IPR046335">
    <property type="entry name" value="LacI/GalR-like_sensor"/>
</dbReference>
<evidence type="ECO:0000256" key="3">
    <source>
        <dbReference type="ARBA" id="ARBA00023163"/>
    </source>
</evidence>
<dbReference type="Pfam" id="PF00356">
    <property type="entry name" value="LacI"/>
    <property type="match status" value="1"/>
</dbReference>
<dbReference type="SMART" id="SM00354">
    <property type="entry name" value="HTH_LACI"/>
    <property type="match status" value="1"/>
</dbReference>
<evidence type="ECO:0000256" key="2">
    <source>
        <dbReference type="ARBA" id="ARBA00023125"/>
    </source>
</evidence>
<dbReference type="PANTHER" id="PTHR30146:SF109">
    <property type="entry name" value="HTH-TYPE TRANSCRIPTIONAL REGULATOR GALS"/>
    <property type="match status" value="1"/>
</dbReference>
<keyword evidence="3" id="KW-0804">Transcription</keyword>
<feature type="domain" description="HTH lacI-type" evidence="4">
    <location>
        <begin position="4"/>
        <end position="58"/>
    </location>
</feature>
<dbReference type="InterPro" id="IPR000843">
    <property type="entry name" value="HTH_LacI"/>
</dbReference>
<evidence type="ECO:0000259" key="4">
    <source>
        <dbReference type="PROSITE" id="PS50932"/>
    </source>
</evidence>
<dbReference type="InterPro" id="IPR010982">
    <property type="entry name" value="Lambda_DNA-bd_dom_sf"/>
</dbReference>
<gene>
    <name evidence="5" type="ORF">KIV56_12170</name>
</gene>